<dbReference type="Pfam" id="PF01973">
    <property type="entry name" value="MptE-like"/>
    <property type="match status" value="1"/>
</dbReference>
<dbReference type="InterPro" id="IPR002826">
    <property type="entry name" value="MptE-like"/>
</dbReference>
<dbReference type="RefSeq" id="WP_128467530.1">
    <property type="nucleotide sequence ID" value="NZ_CP035108.1"/>
</dbReference>
<keyword evidence="1" id="KW-0472">Membrane</keyword>
<evidence type="ECO:0000259" key="2">
    <source>
        <dbReference type="Pfam" id="PF01973"/>
    </source>
</evidence>
<accession>A0A3R5XZ19</accession>
<reference evidence="3 4" key="1">
    <citation type="submission" date="2019-01" db="EMBL/GenBank/DDBJ databases">
        <title>Geovibrio thiophilus DSM 11263, complete genome.</title>
        <authorList>
            <person name="Spring S."/>
            <person name="Bunk B."/>
            <person name="Sproer C."/>
        </authorList>
    </citation>
    <scope>NUCLEOTIDE SEQUENCE [LARGE SCALE GENOMIC DNA]</scope>
    <source>
        <strain evidence="3 4">DSM 11263</strain>
    </source>
</reference>
<name>A0A3R5XZ19_9BACT</name>
<dbReference type="OrthoDB" id="5291305at2"/>
<dbReference type="Proteomes" id="UP000287502">
    <property type="component" value="Chromosome"/>
</dbReference>
<proteinExistence type="predicted"/>
<dbReference type="EMBL" id="CP035108">
    <property type="protein sequence ID" value="QAR34225.1"/>
    <property type="molecule type" value="Genomic_DNA"/>
</dbReference>
<keyword evidence="1" id="KW-1133">Transmembrane helix</keyword>
<dbReference type="PANTHER" id="PTHR41786">
    <property type="entry name" value="MOTILITY ACCESSORY FACTOR MAF"/>
    <property type="match status" value="1"/>
</dbReference>
<feature type="transmembrane region" description="Helical" evidence="1">
    <location>
        <begin position="72"/>
        <end position="90"/>
    </location>
</feature>
<organism evidence="3 4">
    <name type="scientific">Geovibrio thiophilus</name>
    <dbReference type="NCBI Taxonomy" id="139438"/>
    <lineage>
        <taxon>Bacteria</taxon>
        <taxon>Pseudomonadati</taxon>
        <taxon>Deferribacterota</taxon>
        <taxon>Deferribacteres</taxon>
        <taxon>Deferribacterales</taxon>
        <taxon>Geovibrionaceae</taxon>
        <taxon>Geovibrio</taxon>
    </lineage>
</organism>
<evidence type="ECO:0000313" key="3">
    <source>
        <dbReference type="EMBL" id="QAR34225.1"/>
    </source>
</evidence>
<evidence type="ECO:0000313" key="4">
    <source>
        <dbReference type="Proteomes" id="UP000287502"/>
    </source>
</evidence>
<keyword evidence="4" id="KW-1185">Reference proteome</keyword>
<sequence length="638" mass="73262">MIKQKNMQALKERRPELHSMVMNTARSTKYRLMHSEHPKRYPNLVNNSNGMLFYDNRDPLAASRKLITDKKINVPTLSVFLGMGLLYNLMNYMDMFRLTDASFIVIENDPELFALVVEYIDIEKYIRDERVYFVIGKKPEELYPIMNSLMNLRSNKFFAKAINYIEEPAAFVSAKDYYLGAVRTMNDAVKEVMLFYGNDPLDSLIGIDHTFVNIKEIIEYPGISDLKDKFSGRPGIVVATGPSLNKNIHLLEGLYDKAVICAVDASVRVMKRHGFKPHLTTSLERVEATSKLFEGLDEEDVKDIFLAACPVVHPLTYENFKGERIVVYRNFSTFEWLDIPKGTLNIGPSSANMAFKVLEYIGCSPIILIGQDLAFGTDDITHATGSTYGEKEQQYLTHRKNLMVEGNYVPQIKTTNVWNTFRKFYMKDVAEFKGKVINATEGGAKIHGAELMTFAEAIEKHIRNIAPADIPQQIKSFLHKPDKTEVLDYYEKTLSKVQESISYCESTMKKFYDGYLKCMEYKEKVADPYKENGVYNHETGASLIKQTESLMPIFSEKTFFYILMHYVQAYYIRAMVEIQGIRAGHDKTEDKNNAIMVTMKDMLAVMVELIKKMLKLLHILRTVLEINLKKMKKENGED</sequence>
<gene>
    <name evidence="3" type="ORF">EP073_12660</name>
</gene>
<keyword evidence="1" id="KW-0812">Transmembrane</keyword>
<protein>
    <submittedName>
        <fullName evidence="3">DUF115 domain-containing protein</fullName>
    </submittedName>
</protein>
<dbReference type="AlphaFoldDB" id="A0A3R5XZ19"/>
<dbReference type="PANTHER" id="PTHR41786:SF1">
    <property type="entry name" value="6-HYDROXYMETHYLPTERIN DIPHOSPHOKINASE MPTE-LIKE DOMAIN-CONTAINING PROTEIN"/>
    <property type="match status" value="1"/>
</dbReference>
<dbReference type="KEGG" id="gtl:EP073_12660"/>
<evidence type="ECO:0000256" key="1">
    <source>
        <dbReference type="SAM" id="Phobius"/>
    </source>
</evidence>
<feature type="domain" description="6-hydroxymethylpterin diphosphokinase MptE-like" evidence="2">
    <location>
        <begin position="209"/>
        <end position="376"/>
    </location>
</feature>